<sequence length="79" mass="8504">MALFMLQLAVGKDAVIEADAAGRTADGEIVLECADHCGAPTRLRTYPVEAVTAVFRRAPLDGGGYGWLSRPSTGTWWCY</sequence>
<accession>A0A117MN25</accession>
<evidence type="ECO:0000313" key="1">
    <source>
        <dbReference type="EMBL" id="KUL26367.1"/>
    </source>
</evidence>
<proteinExistence type="predicted"/>
<protein>
    <submittedName>
        <fullName evidence="1">Uncharacterized protein</fullName>
    </submittedName>
</protein>
<gene>
    <name evidence="1" type="ORF">ADL12_32520</name>
</gene>
<comment type="caution">
    <text evidence="1">The sequence shown here is derived from an EMBL/GenBank/DDBJ whole genome shotgun (WGS) entry which is preliminary data.</text>
</comment>
<keyword evidence="2" id="KW-1185">Reference proteome</keyword>
<dbReference type="AlphaFoldDB" id="A0A117MN25"/>
<dbReference type="Proteomes" id="UP000053923">
    <property type="component" value="Unassembled WGS sequence"/>
</dbReference>
<dbReference type="OrthoDB" id="4230962at2"/>
<dbReference type="EMBL" id="LLZG01000362">
    <property type="protein sequence ID" value="KUL26367.1"/>
    <property type="molecule type" value="Genomic_DNA"/>
</dbReference>
<name>A0A117MN25_9ACTN</name>
<evidence type="ECO:0000313" key="2">
    <source>
        <dbReference type="Proteomes" id="UP000053923"/>
    </source>
</evidence>
<organism evidence="1 2">
    <name type="scientific">Streptomyces regalis</name>
    <dbReference type="NCBI Taxonomy" id="68262"/>
    <lineage>
        <taxon>Bacteria</taxon>
        <taxon>Bacillati</taxon>
        <taxon>Actinomycetota</taxon>
        <taxon>Actinomycetes</taxon>
        <taxon>Kitasatosporales</taxon>
        <taxon>Streptomycetaceae</taxon>
        <taxon>Streptomyces</taxon>
    </lineage>
</organism>
<reference evidence="2" key="1">
    <citation type="submission" date="2015-10" db="EMBL/GenBank/DDBJ databases">
        <authorList>
            <person name="Ju K.-S."/>
            <person name="Doroghazi J.R."/>
            <person name="Metcalf W.W."/>
        </authorList>
    </citation>
    <scope>NUCLEOTIDE SEQUENCE [LARGE SCALE GENOMIC DNA]</scope>
    <source>
        <strain evidence="2">NRRL 3151</strain>
    </source>
</reference>
<dbReference type="RefSeq" id="WP_062708612.1">
    <property type="nucleotide sequence ID" value="NZ_LLZG01000362.1"/>
</dbReference>